<name>A0A852T625_9BACI</name>
<gene>
    <name evidence="1" type="ORF">F4694_000035</name>
</gene>
<dbReference type="Pfam" id="PF09388">
    <property type="entry name" value="SpoOE-like"/>
    <property type="match status" value="1"/>
</dbReference>
<protein>
    <recommendedName>
        <fullName evidence="3">Aspartyl-phosphate phosphatase Spo0E family protein</fullName>
    </recommendedName>
</protein>
<dbReference type="GO" id="GO:0043937">
    <property type="term" value="P:regulation of sporulation"/>
    <property type="evidence" value="ECO:0007669"/>
    <property type="project" value="InterPro"/>
</dbReference>
<dbReference type="InterPro" id="IPR037208">
    <property type="entry name" value="Spo0E-like_sf"/>
</dbReference>
<comment type="caution">
    <text evidence="1">The sequence shown here is derived from an EMBL/GenBank/DDBJ whole genome shotgun (WGS) entry which is preliminary data.</text>
</comment>
<dbReference type="SUPFAM" id="SSF140500">
    <property type="entry name" value="BAS1536-like"/>
    <property type="match status" value="1"/>
</dbReference>
<dbReference type="Proteomes" id="UP000548423">
    <property type="component" value="Unassembled WGS sequence"/>
</dbReference>
<evidence type="ECO:0000313" key="1">
    <source>
        <dbReference type="EMBL" id="NYE03316.1"/>
    </source>
</evidence>
<accession>A0A852T625</accession>
<evidence type="ECO:0000313" key="2">
    <source>
        <dbReference type="Proteomes" id="UP000548423"/>
    </source>
</evidence>
<dbReference type="EMBL" id="JACCBX010000001">
    <property type="protein sequence ID" value="NYE03316.1"/>
    <property type="molecule type" value="Genomic_DNA"/>
</dbReference>
<organism evidence="1 2">
    <name type="scientific">Neobacillus niacini</name>
    <dbReference type="NCBI Taxonomy" id="86668"/>
    <lineage>
        <taxon>Bacteria</taxon>
        <taxon>Bacillati</taxon>
        <taxon>Bacillota</taxon>
        <taxon>Bacilli</taxon>
        <taxon>Bacillales</taxon>
        <taxon>Bacillaceae</taxon>
        <taxon>Neobacillus</taxon>
    </lineage>
</organism>
<dbReference type="InterPro" id="IPR018540">
    <property type="entry name" value="Spo0E-like"/>
</dbReference>
<sequence>MKTNKLTQIENKKLLMDIVGLKIKLSELFNQTGPNTSEYISLSIKLDCLMNEYFNEKIEQLI</sequence>
<reference evidence="2" key="2">
    <citation type="submission" date="2020-08" db="EMBL/GenBank/DDBJ databases">
        <title>The Agave Microbiome: Exploring the role of microbial communities in plant adaptations to desert environments.</title>
        <authorList>
            <person name="Partida-Martinez L.P."/>
        </authorList>
    </citation>
    <scope>NUCLEOTIDE SEQUENCE [LARGE SCALE GENOMIC DNA]</scope>
    <source>
        <strain evidence="2">AT2.8</strain>
    </source>
</reference>
<dbReference type="InterPro" id="IPR036638">
    <property type="entry name" value="HLH_DNA-bd_sf"/>
</dbReference>
<proteinExistence type="predicted"/>
<evidence type="ECO:0008006" key="3">
    <source>
        <dbReference type="Google" id="ProtNLM"/>
    </source>
</evidence>
<reference evidence="2" key="1">
    <citation type="submission" date="2020-07" db="EMBL/GenBank/DDBJ databases">
        <authorList>
            <person name="Partida-Martinez L."/>
            <person name="Huntemann M."/>
            <person name="Clum A."/>
            <person name="Wang J."/>
            <person name="Palaniappan K."/>
            <person name="Ritter S."/>
            <person name="Chen I.-M."/>
            <person name="Stamatis D."/>
            <person name="Reddy T."/>
            <person name="O'Malley R."/>
            <person name="Daum C."/>
            <person name="Shapiro N."/>
            <person name="Ivanova N."/>
            <person name="Kyrpides N."/>
            <person name="Woyke T."/>
        </authorList>
    </citation>
    <scope>NUCLEOTIDE SEQUENCE [LARGE SCALE GENOMIC DNA]</scope>
    <source>
        <strain evidence="2">AT2.8</strain>
    </source>
</reference>
<dbReference type="AlphaFoldDB" id="A0A852T625"/>
<dbReference type="GO" id="GO:0046983">
    <property type="term" value="F:protein dimerization activity"/>
    <property type="evidence" value="ECO:0007669"/>
    <property type="project" value="InterPro"/>
</dbReference>
<dbReference type="Gene3D" id="4.10.280.10">
    <property type="entry name" value="Helix-loop-helix DNA-binding domain"/>
    <property type="match status" value="1"/>
</dbReference>